<dbReference type="Pfam" id="PF01275">
    <property type="entry name" value="Myelin_PLP"/>
    <property type="match status" value="1"/>
</dbReference>
<evidence type="ECO:0000313" key="2">
    <source>
        <dbReference type="EMBL" id="CAF0942735.1"/>
    </source>
</evidence>
<keyword evidence="3" id="KW-1185">Reference proteome</keyword>
<evidence type="ECO:0000256" key="1">
    <source>
        <dbReference type="SAM" id="Phobius"/>
    </source>
</evidence>
<sequence>MVVHDRDISRFADRSRELWSDRTMSEMRYKENGFLRCCGSCPFASLLAFMLTLTGTGIFCGCLYYPTRRSIEQINNVFKYEYIDLEWIRILRLSVIFVMAIMGGFSLILLIVGSLATGATRHQVYTGFRSRLGGRIVTGFFTFIAYLMLLTWLIVMITTVIPCIGLYVLKSRCDETWGRPTMSGQPNSAAPIACLTPATYGLPVPREKPDLKVCQQEFNELCTLTEHALRLWIGLLGAFLVVMGLIHFLCCLVANYAHIKDGRKLRDYEEAIREEIEVSKLNQ</sequence>
<evidence type="ECO:0000313" key="3">
    <source>
        <dbReference type="Proteomes" id="UP000663828"/>
    </source>
</evidence>
<reference evidence="2" key="1">
    <citation type="submission" date="2021-02" db="EMBL/GenBank/DDBJ databases">
        <authorList>
            <person name="Nowell W R."/>
        </authorList>
    </citation>
    <scope>NUCLEOTIDE SEQUENCE</scope>
</reference>
<dbReference type="PANTHER" id="PTHR11683:SF12">
    <property type="entry name" value="M6, ISOFORM F"/>
    <property type="match status" value="1"/>
</dbReference>
<dbReference type="GO" id="GO:0031175">
    <property type="term" value="P:neuron projection development"/>
    <property type="evidence" value="ECO:0007669"/>
    <property type="project" value="TreeGrafter"/>
</dbReference>
<dbReference type="PANTHER" id="PTHR11683">
    <property type="entry name" value="MYELIN PROTEOLIPID"/>
    <property type="match status" value="1"/>
</dbReference>
<proteinExistence type="predicted"/>
<feature type="transmembrane region" description="Helical" evidence="1">
    <location>
        <begin position="87"/>
        <end position="115"/>
    </location>
</feature>
<dbReference type="AlphaFoldDB" id="A0A814CM97"/>
<organism evidence="2 3">
    <name type="scientific">Adineta ricciae</name>
    <name type="common">Rotifer</name>
    <dbReference type="NCBI Taxonomy" id="249248"/>
    <lineage>
        <taxon>Eukaryota</taxon>
        <taxon>Metazoa</taxon>
        <taxon>Spiralia</taxon>
        <taxon>Gnathifera</taxon>
        <taxon>Rotifera</taxon>
        <taxon>Eurotatoria</taxon>
        <taxon>Bdelloidea</taxon>
        <taxon>Adinetida</taxon>
        <taxon>Adinetidae</taxon>
        <taxon>Adineta</taxon>
    </lineage>
</organism>
<keyword evidence="1" id="KW-1133">Transmembrane helix</keyword>
<feature type="transmembrane region" description="Helical" evidence="1">
    <location>
        <begin position="231"/>
        <end position="257"/>
    </location>
</feature>
<protein>
    <submittedName>
        <fullName evidence="2">Uncharacterized protein</fullName>
    </submittedName>
</protein>
<accession>A0A814CM97</accession>
<feature type="transmembrane region" description="Helical" evidence="1">
    <location>
        <begin position="136"/>
        <end position="169"/>
    </location>
</feature>
<dbReference type="Proteomes" id="UP000663828">
    <property type="component" value="Unassembled WGS sequence"/>
</dbReference>
<keyword evidence="1" id="KW-0472">Membrane</keyword>
<comment type="caution">
    <text evidence="2">The sequence shown here is derived from an EMBL/GenBank/DDBJ whole genome shotgun (WGS) entry which is preliminary data.</text>
</comment>
<feature type="transmembrane region" description="Helical" evidence="1">
    <location>
        <begin position="34"/>
        <end position="67"/>
    </location>
</feature>
<dbReference type="EMBL" id="CAJNOR010000540">
    <property type="protein sequence ID" value="CAF0942735.1"/>
    <property type="molecule type" value="Genomic_DNA"/>
</dbReference>
<keyword evidence="1" id="KW-0812">Transmembrane</keyword>
<gene>
    <name evidence="2" type="ORF">XAT740_LOCUS10210</name>
</gene>
<dbReference type="InterPro" id="IPR001614">
    <property type="entry name" value="Myelin_PLP"/>
</dbReference>
<name>A0A814CM97_ADIRI</name>
<dbReference type="GO" id="GO:0005886">
    <property type="term" value="C:plasma membrane"/>
    <property type="evidence" value="ECO:0007669"/>
    <property type="project" value="TreeGrafter"/>
</dbReference>